<name>A0ABX0UY29_9HYPH</name>
<evidence type="ECO:0000256" key="3">
    <source>
        <dbReference type="ARBA" id="ARBA00022475"/>
    </source>
</evidence>
<evidence type="ECO:0000256" key="7">
    <source>
        <dbReference type="SAM" id="Phobius"/>
    </source>
</evidence>
<reference evidence="8 9" key="1">
    <citation type="submission" date="2020-03" db="EMBL/GenBank/DDBJ databases">
        <title>Genomic Encyclopedia of Type Strains, Phase IV (KMG-IV): sequencing the most valuable type-strain genomes for metagenomic binning, comparative biology and taxonomic classification.</title>
        <authorList>
            <person name="Goeker M."/>
        </authorList>
    </citation>
    <scope>NUCLEOTIDE SEQUENCE [LARGE SCALE GENOMIC DNA]</scope>
    <source>
        <strain evidence="8 9">DSM 103870</strain>
    </source>
</reference>
<keyword evidence="9" id="KW-1185">Reference proteome</keyword>
<sequence>MVTTLGQFIDFLIDFIIATFLVGLYLLIYTFATSHNEFTLIRRNVVSAALSLGLSLIGFALPLSSAIVNTSTVVDLVVWGLIAIVVQILAYGFARLVIPDLTRRIADGEVAAATFLGAVSLTAGIANSACMAI</sequence>
<keyword evidence="6 7" id="KW-0472">Membrane</keyword>
<dbReference type="EMBL" id="JAASQI010000001">
    <property type="protein sequence ID" value="NIJ56784.1"/>
    <property type="molecule type" value="Genomic_DNA"/>
</dbReference>
<evidence type="ECO:0000313" key="8">
    <source>
        <dbReference type="EMBL" id="NIJ56784.1"/>
    </source>
</evidence>
<evidence type="ECO:0000313" key="9">
    <source>
        <dbReference type="Proteomes" id="UP001429580"/>
    </source>
</evidence>
<proteinExistence type="inferred from homology"/>
<comment type="similarity">
    <text evidence="2">Belongs to the UPF0719 family.</text>
</comment>
<accession>A0ABX0UY29</accession>
<protein>
    <submittedName>
        <fullName evidence="8">Membrane protein</fullName>
    </submittedName>
</protein>
<evidence type="ECO:0000256" key="4">
    <source>
        <dbReference type="ARBA" id="ARBA00022692"/>
    </source>
</evidence>
<feature type="transmembrane region" description="Helical" evidence="7">
    <location>
        <begin position="12"/>
        <end position="32"/>
    </location>
</feature>
<dbReference type="PANTHER" id="PTHR40043">
    <property type="entry name" value="UPF0719 INNER MEMBRANE PROTEIN YJFL"/>
    <property type="match status" value="1"/>
</dbReference>
<dbReference type="PANTHER" id="PTHR40043:SF1">
    <property type="entry name" value="UPF0719 INNER MEMBRANE PROTEIN YJFL"/>
    <property type="match status" value="1"/>
</dbReference>
<dbReference type="RefSeq" id="WP_166948533.1">
    <property type="nucleotide sequence ID" value="NZ_JAASQI010000001.1"/>
</dbReference>
<evidence type="ECO:0000256" key="5">
    <source>
        <dbReference type="ARBA" id="ARBA00022989"/>
    </source>
</evidence>
<comment type="subcellular location">
    <subcellularLocation>
        <location evidence="1">Cell membrane</location>
        <topology evidence="1">Multi-pass membrane protein</topology>
    </subcellularLocation>
</comment>
<dbReference type="Proteomes" id="UP001429580">
    <property type="component" value="Unassembled WGS sequence"/>
</dbReference>
<organism evidence="8 9">
    <name type="scientific">Pseudochelatococcus lubricantis</name>
    <dbReference type="NCBI Taxonomy" id="1538102"/>
    <lineage>
        <taxon>Bacteria</taxon>
        <taxon>Pseudomonadati</taxon>
        <taxon>Pseudomonadota</taxon>
        <taxon>Alphaproteobacteria</taxon>
        <taxon>Hyphomicrobiales</taxon>
        <taxon>Chelatococcaceae</taxon>
        <taxon>Pseudochelatococcus</taxon>
    </lineage>
</organism>
<gene>
    <name evidence="8" type="ORF">FHS82_000597</name>
</gene>
<evidence type="ECO:0000256" key="2">
    <source>
        <dbReference type="ARBA" id="ARBA00005779"/>
    </source>
</evidence>
<dbReference type="Pfam" id="PF03994">
    <property type="entry name" value="DUF350"/>
    <property type="match status" value="1"/>
</dbReference>
<feature type="transmembrane region" description="Helical" evidence="7">
    <location>
        <begin position="110"/>
        <end position="129"/>
    </location>
</feature>
<evidence type="ECO:0000256" key="6">
    <source>
        <dbReference type="ARBA" id="ARBA00023136"/>
    </source>
</evidence>
<comment type="caution">
    <text evidence="8">The sequence shown here is derived from an EMBL/GenBank/DDBJ whole genome shotgun (WGS) entry which is preliminary data.</text>
</comment>
<keyword evidence="4 7" id="KW-0812">Transmembrane</keyword>
<evidence type="ECO:0000256" key="1">
    <source>
        <dbReference type="ARBA" id="ARBA00004651"/>
    </source>
</evidence>
<feature type="transmembrane region" description="Helical" evidence="7">
    <location>
        <begin position="44"/>
        <end position="64"/>
    </location>
</feature>
<keyword evidence="5 7" id="KW-1133">Transmembrane helix</keyword>
<feature type="transmembrane region" description="Helical" evidence="7">
    <location>
        <begin position="76"/>
        <end position="98"/>
    </location>
</feature>
<keyword evidence="3" id="KW-1003">Cell membrane</keyword>
<dbReference type="InterPro" id="IPR007140">
    <property type="entry name" value="DUF350"/>
</dbReference>